<accession>A0A8S5MN30</accession>
<dbReference type="EMBL" id="BK014939">
    <property type="protein sequence ID" value="DAD83648.1"/>
    <property type="molecule type" value="Genomic_DNA"/>
</dbReference>
<sequence>MGEAGLTLPSFLFPADFAALDGFIGSERSYI</sequence>
<proteinExistence type="predicted"/>
<name>A0A8S5MN30_9CAUD</name>
<evidence type="ECO:0000313" key="1">
    <source>
        <dbReference type="EMBL" id="DAD83648.1"/>
    </source>
</evidence>
<reference evidence="1" key="1">
    <citation type="journal article" date="2021" name="Proc. Natl. Acad. Sci. U.S.A.">
        <title>A Catalog of Tens of Thousands of Viruses from Human Metagenomes Reveals Hidden Associations with Chronic Diseases.</title>
        <authorList>
            <person name="Tisza M.J."/>
            <person name="Buck C.B."/>
        </authorList>
    </citation>
    <scope>NUCLEOTIDE SEQUENCE</scope>
    <source>
        <strain evidence="1">Ct89Z21</strain>
    </source>
</reference>
<protein>
    <submittedName>
        <fullName evidence="1">Uncharacterized protein</fullName>
    </submittedName>
</protein>
<organism evidence="1">
    <name type="scientific">Siphoviridae sp. ct89Z21</name>
    <dbReference type="NCBI Taxonomy" id="2826168"/>
    <lineage>
        <taxon>Viruses</taxon>
        <taxon>Duplodnaviria</taxon>
        <taxon>Heunggongvirae</taxon>
        <taxon>Uroviricota</taxon>
        <taxon>Caudoviricetes</taxon>
    </lineage>
</organism>